<dbReference type="Gene3D" id="1.20.1160.11">
    <property type="entry name" value="Paired amphipathic helix"/>
    <property type="match status" value="1"/>
</dbReference>
<evidence type="ECO:0000313" key="4">
    <source>
        <dbReference type="EMBL" id="CAA2939453.1"/>
    </source>
</evidence>
<protein>
    <submittedName>
        <fullName evidence="4">Paired amphipathic helix Sin3-like 4 isoform X1</fullName>
    </submittedName>
</protein>
<evidence type="ECO:0000256" key="3">
    <source>
        <dbReference type="SAM" id="MobiDB-lite"/>
    </source>
</evidence>
<dbReference type="Proteomes" id="UP000594638">
    <property type="component" value="Unassembled WGS sequence"/>
</dbReference>
<evidence type="ECO:0000256" key="2">
    <source>
        <dbReference type="ARBA" id="ARBA00023242"/>
    </source>
</evidence>
<comment type="caution">
    <text evidence="4">The sequence shown here is derived from an EMBL/GenBank/DDBJ whole genome shotgun (WGS) entry which is preliminary data.</text>
</comment>
<gene>
    <name evidence="4" type="ORF">OLEA9_A039427</name>
</gene>
<dbReference type="OrthoDB" id="10265969at2759"/>
<dbReference type="GO" id="GO:0005634">
    <property type="term" value="C:nucleus"/>
    <property type="evidence" value="ECO:0007669"/>
    <property type="project" value="UniProtKB-SubCell"/>
</dbReference>
<dbReference type="EMBL" id="CACTIH010000043">
    <property type="protein sequence ID" value="CAA2939453.1"/>
    <property type="molecule type" value="Genomic_DNA"/>
</dbReference>
<dbReference type="Gramene" id="OE9A039427T1">
    <property type="protein sequence ID" value="OE9A039427C1"/>
    <property type="gene ID" value="OE9A039427"/>
</dbReference>
<dbReference type="AlphaFoldDB" id="A0A8S0PC00"/>
<reference evidence="4 5" key="1">
    <citation type="submission" date="2019-12" db="EMBL/GenBank/DDBJ databases">
        <authorList>
            <person name="Alioto T."/>
            <person name="Alioto T."/>
            <person name="Gomez Garrido J."/>
        </authorList>
    </citation>
    <scope>NUCLEOTIDE SEQUENCE [LARGE SCALE GENOMIC DNA]</scope>
</reference>
<proteinExistence type="predicted"/>
<name>A0A8S0PC00_OLEEU</name>
<evidence type="ECO:0000313" key="5">
    <source>
        <dbReference type="Proteomes" id="UP000594638"/>
    </source>
</evidence>
<dbReference type="InterPro" id="IPR036600">
    <property type="entry name" value="PAH_sf"/>
</dbReference>
<keyword evidence="5" id="KW-1185">Reference proteome</keyword>
<organism evidence="4 5">
    <name type="scientific">Olea europaea subsp. europaea</name>
    <dbReference type="NCBI Taxonomy" id="158383"/>
    <lineage>
        <taxon>Eukaryota</taxon>
        <taxon>Viridiplantae</taxon>
        <taxon>Streptophyta</taxon>
        <taxon>Embryophyta</taxon>
        <taxon>Tracheophyta</taxon>
        <taxon>Spermatophyta</taxon>
        <taxon>Magnoliopsida</taxon>
        <taxon>eudicotyledons</taxon>
        <taxon>Gunneridae</taxon>
        <taxon>Pentapetalae</taxon>
        <taxon>asterids</taxon>
        <taxon>lamiids</taxon>
        <taxon>Lamiales</taxon>
        <taxon>Oleaceae</taxon>
        <taxon>Oleeae</taxon>
        <taxon>Olea</taxon>
    </lineage>
</organism>
<sequence>MYRKENKSISEVYQEDLSHFSQPSRNKILRRDDSPSPMNMESVGRSDMQDWRAIVKDEVKREVKDRREQVGDHSFTHKRKLACGDDSVPDQFQQGMQDPASAFCEKVKDRLQDPDDYTKFMDCVHSYDYTWVIRTEF</sequence>
<keyword evidence="2" id="KW-0539">Nucleus</keyword>
<accession>A0A8S0PC00</accession>
<dbReference type="GO" id="GO:0006355">
    <property type="term" value="P:regulation of DNA-templated transcription"/>
    <property type="evidence" value="ECO:0007669"/>
    <property type="project" value="InterPro"/>
</dbReference>
<evidence type="ECO:0000256" key="1">
    <source>
        <dbReference type="ARBA" id="ARBA00004123"/>
    </source>
</evidence>
<comment type="subcellular location">
    <subcellularLocation>
        <location evidence="1">Nucleus</location>
    </subcellularLocation>
</comment>
<feature type="region of interest" description="Disordered" evidence="3">
    <location>
        <begin position="1"/>
        <end position="47"/>
    </location>
</feature>